<dbReference type="Pfam" id="PF00916">
    <property type="entry name" value="Sulfate_transp"/>
    <property type="match status" value="1"/>
</dbReference>
<comment type="subcellular location">
    <subcellularLocation>
        <location evidence="1">Membrane</location>
        <topology evidence="1">Multi-pass membrane protein</topology>
    </subcellularLocation>
</comment>
<evidence type="ECO:0000256" key="4">
    <source>
        <dbReference type="ARBA" id="ARBA00023136"/>
    </source>
</evidence>
<feature type="transmembrane region" description="Helical" evidence="5">
    <location>
        <begin position="256"/>
        <end position="274"/>
    </location>
</feature>
<protein>
    <submittedName>
        <fullName evidence="8">STAS domain-containing protein</fullName>
    </submittedName>
</protein>
<feature type="transmembrane region" description="Helical" evidence="5">
    <location>
        <begin position="339"/>
        <end position="356"/>
    </location>
</feature>
<feature type="transmembrane region" description="Helical" evidence="5">
    <location>
        <begin position="224"/>
        <end position="249"/>
    </location>
</feature>
<keyword evidence="3 5" id="KW-1133">Transmembrane helix</keyword>
<dbReference type="AlphaFoldDB" id="A0A0R3RQQ9"/>
<feature type="transmembrane region" description="Helical" evidence="5">
    <location>
        <begin position="167"/>
        <end position="189"/>
    </location>
</feature>
<dbReference type="Proteomes" id="UP000050640">
    <property type="component" value="Unplaced"/>
</dbReference>
<dbReference type="GO" id="GO:0016020">
    <property type="term" value="C:membrane"/>
    <property type="evidence" value="ECO:0007669"/>
    <property type="project" value="UniProtKB-SubCell"/>
</dbReference>
<keyword evidence="4 5" id="KW-0472">Membrane</keyword>
<dbReference type="CDD" id="cd07042">
    <property type="entry name" value="STAS_SulP_like_sulfate_transporter"/>
    <property type="match status" value="1"/>
</dbReference>
<dbReference type="Gene3D" id="3.30.750.24">
    <property type="entry name" value="STAS domain"/>
    <property type="match status" value="1"/>
</dbReference>
<feature type="transmembrane region" description="Helical" evidence="5">
    <location>
        <begin position="521"/>
        <end position="550"/>
    </location>
</feature>
<sequence length="746" mass="83816">MLIRSLMPVFAAKIFSMNNQIQQIYRYVYQETFELKYSRKQWQGKRLCSVEKVKLKLLPKNILKSAISFFPIFHWLPKYNWKEDLHGDIIGGLTVGIMQVPQGMAYANLASLPPVYGMYTSFFTSTFYAFFGTSRHISIGIGVVGEVPVIFSTSNPSHSSLKVKKGIILKMKGVFAVASLMVGAVRLRLVPDPNVTFEMVNDTRMEITNLVAGPVDFGYEVSPIMLTSALAMTVGLFQLIMAMMGLAFLTNYLSDALISGFTTGSAFHVFIAQLNKIVGVKLPRYSGFGMLFYMMRDLVLASPRINYWTLGISLSSIIFLSVGRDYINPWFKKRSPVPLPTELILVILVTIFSAFMDVKNKYDVKIVDFIPQGIPTPSLPKFDLIPYLLNDAFAIAIISYMFVISMAKLFAKKRRYKIDPTQDLYAVGFMHTLSSFFPVFPAGGSLSRSAVCEQSGANTQLNILFSNVLLLVVIAFIGPLLEPLPMCVLACIVIVSLRSLFMQFGELSKLWPISKFDFAVWLVSCIATVSFDVMTGLMISVLFTLISVVLREQRPHIFVMGRTTYREIYKPLVCYNGLKPVNENIEIIRFEAPLNFITVSSFCDKINDILRGDASEEYKLQHVKNDEMISSNRATESNCEELLQKEMVTSNSKQQRLYEIVSPVTLIIDCGAISNVDAMGVEAIKEVYLQGREMNKTVLFANMSEAILDILERIGFYCSVPKTSFYPSVEEAVRTASDDTIQQKII</sequence>
<feature type="transmembrane region" description="Helical" evidence="5">
    <location>
        <begin position="423"/>
        <end position="440"/>
    </location>
</feature>
<dbReference type="InterPro" id="IPR002645">
    <property type="entry name" value="STAS_dom"/>
</dbReference>
<feature type="domain" description="STAS" evidence="6">
    <location>
        <begin position="583"/>
        <end position="736"/>
    </location>
</feature>
<dbReference type="WBParaSite" id="EEL_0000403001-mRNA-1">
    <property type="protein sequence ID" value="EEL_0000403001-mRNA-1"/>
    <property type="gene ID" value="EEL_0000403001"/>
</dbReference>
<keyword evidence="2 5" id="KW-0812">Transmembrane</keyword>
<evidence type="ECO:0000256" key="3">
    <source>
        <dbReference type="ARBA" id="ARBA00022989"/>
    </source>
</evidence>
<feature type="transmembrane region" description="Helical" evidence="5">
    <location>
        <begin position="392"/>
        <end position="411"/>
    </location>
</feature>
<name>A0A0R3RQQ9_9BILA</name>
<dbReference type="InterPro" id="IPR011547">
    <property type="entry name" value="SLC26A/SulP_dom"/>
</dbReference>
<feature type="transmembrane region" description="Helical" evidence="5">
    <location>
        <begin position="484"/>
        <end position="501"/>
    </location>
</feature>
<dbReference type="PROSITE" id="PS50801">
    <property type="entry name" value="STAS"/>
    <property type="match status" value="1"/>
</dbReference>
<evidence type="ECO:0000313" key="7">
    <source>
        <dbReference type="Proteomes" id="UP000050640"/>
    </source>
</evidence>
<evidence type="ECO:0000256" key="2">
    <source>
        <dbReference type="ARBA" id="ARBA00022692"/>
    </source>
</evidence>
<accession>A0A0R3RQQ9</accession>
<proteinExistence type="predicted"/>
<dbReference type="InterPro" id="IPR036513">
    <property type="entry name" value="STAS_dom_sf"/>
</dbReference>
<feature type="transmembrane region" description="Helical" evidence="5">
    <location>
        <begin position="460"/>
        <end position="477"/>
    </location>
</feature>
<dbReference type="NCBIfam" id="TIGR00815">
    <property type="entry name" value="sulP"/>
    <property type="match status" value="1"/>
</dbReference>
<dbReference type="STRING" id="1147741.A0A0R3RQQ9"/>
<evidence type="ECO:0000256" key="1">
    <source>
        <dbReference type="ARBA" id="ARBA00004141"/>
    </source>
</evidence>
<keyword evidence="7" id="KW-1185">Reference proteome</keyword>
<evidence type="ECO:0000313" key="8">
    <source>
        <dbReference type="WBParaSite" id="EEL_0000403001-mRNA-1"/>
    </source>
</evidence>
<dbReference type="InterPro" id="IPR001902">
    <property type="entry name" value="SLC26A/SulP_fam"/>
</dbReference>
<dbReference type="PANTHER" id="PTHR11814">
    <property type="entry name" value="SULFATE TRANSPORTER"/>
    <property type="match status" value="1"/>
</dbReference>
<organism evidence="7 8">
    <name type="scientific">Elaeophora elaphi</name>
    <dbReference type="NCBI Taxonomy" id="1147741"/>
    <lineage>
        <taxon>Eukaryota</taxon>
        <taxon>Metazoa</taxon>
        <taxon>Ecdysozoa</taxon>
        <taxon>Nematoda</taxon>
        <taxon>Chromadorea</taxon>
        <taxon>Rhabditida</taxon>
        <taxon>Spirurina</taxon>
        <taxon>Spiruromorpha</taxon>
        <taxon>Filarioidea</taxon>
        <taxon>Onchocercidae</taxon>
        <taxon>Elaeophora</taxon>
    </lineage>
</organism>
<feature type="transmembrane region" description="Helical" evidence="5">
    <location>
        <begin position="305"/>
        <end position="327"/>
    </location>
</feature>
<dbReference type="Pfam" id="PF01740">
    <property type="entry name" value="STAS"/>
    <property type="match status" value="1"/>
</dbReference>
<evidence type="ECO:0000256" key="5">
    <source>
        <dbReference type="SAM" id="Phobius"/>
    </source>
</evidence>
<evidence type="ECO:0000259" key="6">
    <source>
        <dbReference type="PROSITE" id="PS50801"/>
    </source>
</evidence>
<dbReference type="GO" id="GO:0055085">
    <property type="term" value="P:transmembrane transport"/>
    <property type="evidence" value="ECO:0007669"/>
    <property type="project" value="InterPro"/>
</dbReference>
<reference evidence="8" key="1">
    <citation type="submission" date="2017-02" db="UniProtKB">
        <authorList>
            <consortium name="WormBaseParasite"/>
        </authorList>
    </citation>
    <scope>IDENTIFICATION</scope>
</reference>
<dbReference type="SUPFAM" id="SSF52091">
    <property type="entry name" value="SpoIIaa-like"/>
    <property type="match status" value="1"/>
</dbReference>